<evidence type="ECO:0000313" key="2">
    <source>
        <dbReference type="EMBL" id="KYN14527.1"/>
    </source>
</evidence>
<protein>
    <submittedName>
        <fullName evidence="2">Uncharacterized protein</fullName>
    </submittedName>
</protein>
<dbReference type="PANTHER" id="PTHR46114:SF1">
    <property type="entry name" value="ZAD DOMAIN-CONTAINING PROTEIN"/>
    <property type="match status" value="1"/>
</dbReference>
<evidence type="ECO:0000256" key="1">
    <source>
        <dbReference type="SAM" id="MobiDB-lite"/>
    </source>
</evidence>
<keyword evidence="3" id="KW-1185">Reference proteome</keyword>
<organism evidence="2 3">
    <name type="scientific">Trachymyrmex cornetzi</name>
    <dbReference type="NCBI Taxonomy" id="471704"/>
    <lineage>
        <taxon>Eukaryota</taxon>
        <taxon>Metazoa</taxon>
        <taxon>Ecdysozoa</taxon>
        <taxon>Arthropoda</taxon>
        <taxon>Hexapoda</taxon>
        <taxon>Insecta</taxon>
        <taxon>Pterygota</taxon>
        <taxon>Neoptera</taxon>
        <taxon>Endopterygota</taxon>
        <taxon>Hymenoptera</taxon>
        <taxon>Apocrita</taxon>
        <taxon>Aculeata</taxon>
        <taxon>Formicoidea</taxon>
        <taxon>Formicidae</taxon>
        <taxon>Myrmicinae</taxon>
        <taxon>Trachymyrmex</taxon>
    </lineage>
</organism>
<dbReference type="PANTHER" id="PTHR46114">
    <property type="entry name" value="APPLE DOMAIN-CONTAINING PROTEIN"/>
    <property type="match status" value="1"/>
</dbReference>
<gene>
    <name evidence="2" type="ORF">ALC57_13268</name>
</gene>
<dbReference type="EMBL" id="KQ980688">
    <property type="protein sequence ID" value="KYN14527.1"/>
    <property type="molecule type" value="Genomic_DNA"/>
</dbReference>
<dbReference type="AlphaFoldDB" id="A0A151IZI8"/>
<sequence>MSRIPCKEKVNKFCYICGTFEAKAYRREINDSIKGQFEECYQTPMKNLDKSWVPDSICEDCRRTLKNWNSIKKEVVTEPTVWPKYGKIVRTGNTVSQSQVLQETETVQSDSTEGSDDEVGFDVKEPKLFDQNDLDDLIRDVNLPKDSAELIASRFKERNLLLPGTKISIYRKRDHEFRKFFTSENSLVYCNDIKNLICACGLQEAYKPENWRLFIDSSKESLKAVLLHNGNKYAAISIGHSTIMKESYESFQLLLKKINYNMHKWLICGDFKMINILVGLQSGNTKNPCFLCLWDSRAREEHWVRKEWPKRIEMKVGSNNVIYESLVETNKILLPPLHIKLGLMKQFTKALNKDGKCFKYLQSKFQNLSDAKIKEGIFVGPDIRTLMKDNKFLSTMTSDEKKAWSSFQSVTENFLGNNRDPNYKTIVSTMLQNF</sequence>
<evidence type="ECO:0000313" key="3">
    <source>
        <dbReference type="Proteomes" id="UP000078492"/>
    </source>
</evidence>
<reference evidence="2 3" key="1">
    <citation type="submission" date="2015-09" db="EMBL/GenBank/DDBJ databases">
        <title>Trachymyrmex cornetzi WGS genome.</title>
        <authorList>
            <person name="Nygaard S."/>
            <person name="Hu H."/>
            <person name="Boomsma J."/>
            <person name="Zhang G."/>
        </authorList>
    </citation>
    <scope>NUCLEOTIDE SEQUENCE [LARGE SCALE GENOMIC DNA]</scope>
    <source>
        <strain evidence="2">Tcor2-1</strain>
        <tissue evidence="2">Whole body</tissue>
    </source>
</reference>
<feature type="region of interest" description="Disordered" evidence="1">
    <location>
        <begin position="99"/>
        <end position="120"/>
    </location>
</feature>
<feature type="compositionally biased region" description="Polar residues" evidence="1">
    <location>
        <begin position="99"/>
        <end position="112"/>
    </location>
</feature>
<dbReference type="Proteomes" id="UP000078492">
    <property type="component" value="Unassembled WGS sequence"/>
</dbReference>
<proteinExistence type="predicted"/>
<name>A0A151IZI8_9HYME</name>
<accession>A0A151IZI8</accession>